<feature type="non-terminal residue" evidence="2">
    <location>
        <position position="1"/>
    </location>
</feature>
<reference evidence="2" key="1">
    <citation type="submission" date="2023-10" db="EMBL/GenBank/DDBJ databases">
        <authorList>
            <person name="Chen Y."/>
            <person name="Shah S."/>
            <person name="Dougan E. K."/>
            <person name="Thang M."/>
            <person name="Chan C."/>
        </authorList>
    </citation>
    <scope>NUCLEOTIDE SEQUENCE [LARGE SCALE GENOMIC DNA]</scope>
</reference>
<gene>
    <name evidence="2" type="ORF">PCOR1329_LOCUS4722</name>
</gene>
<evidence type="ECO:0000256" key="1">
    <source>
        <dbReference type="SAM" id="MobiDB-lite"/>
    </source>
</evidence>
<sequence>DSRPTVLCDCPFFPEFQALFDEKVRCVFATDVLGKGVDALTHADMAAFAAAAEGEPGGRGAVAAVVSHQHAPWGAEALGRLPSLRVVSNHGVGHGYTPGAASAPTGELGAGLILASARRTSSRPSGGPATPRQPPSTRTGTGGASQVRR</sequence>
<evidence type="ECO:0000313" key="3">
    <source>
        <dbReference type="Proteomes" id="UP001189429"/>
    </source>
</evidence>
<dbReference type="Gene3D" id="3.40.50.720">
    <property type="entry name" value="NAD(P)-binding Rossmann-like Domain"/>
    <property type="match status" value="1"/>
</dbReference>
<accession>A0ABN9PW11</accession>
<keyword evidence="3" id="KW-1185">Reference proteome</keyword>
<evidence type="ECO:0000313" key="2">
    <source>
        <dbReference type="EMBL" id="CAK0794867.1"/>
    </source>
</evidence>
<comment type="caution">
    <text evidence="2">The sequence shown here is derived from an EMBL/GenBank/DDBJ whole genome shotgun (WGS) entry which is preliminary data.</text>
</comment>
<name>A0ABN9PW11_9DINO</name>
<organism evidence="2 3">
    <name type="scientific">Prorocentrum cordatum</name>
    <dbReference type="NCBI Taxonomy" id="2364126"/>
    <lineage>
        <taxon>Eukaryota</taxon>
        <taxon>Sar</taxon>
        <taxon>Alveolata</taxon>
        <taxon>Dinophyceae</taxon>
        <taxon>Prorocentrales</taxon>
        <taxon>Prorocentraceae</taxon>
        <taxon>Prorocentrum</taxon>
    </lineage>
</organism>
<dbReference type="EMBL" id="CAUYUJ010001225">
    <property type="protein sequence ID" value="CAK0794867.1"/>
    <property type="molecule type" value="Genomic_DNA"/>
</dbReference>
<dbReference type="Proteomes" id="UP001189429">
    <property type="component" value="Unassembled WGS sequence"/>
</dbReference>
<proteinExistence type="predicted"/>
<protein>
    <submittedName>
        <fullName evidence="2">Uncharacterized protein</fullName>
    </submittedName>
</protein>
<feature type="region of interest" description="Disordered" evidence="1">
    <location>
        <begin position="98"/>
        <end position="149"/>
    </location>
</feature>
<dbReference type="SUPFAM" id="SSF52283">
    <property type="entry name" value="Formate/glycerate dehydrogenase catalytic domain-like"/>
    <property type="match status" value="1"/>
</dbReference>